<dbReference type="SUPFAM" id="SSF53756">
    <property type="entry name" value="UDP-Glycosyltransferase/glycogen phosphorylase"/>
    <property type="match status" value="1"/>
</dbReference>
<evidence type="ECO:0000313" key="2">
    <source>
        <dbReference type="EMBL" id="MFC4718647.1"/>
    </source>
</evidence>
<evidence type="ECO:0000313" key="3">
    <source>
        <dbReference type="Proteomes" id="UP001595969"/>
    </source>
</evidence>
<feature type="domain" description="Glycosyl transferase family 1" evidence="1">
    <location>
        <begin position="200"/>
        <end position="358"/>
    </location>
</feature>
<keyword evidence="2" id="KW-0328">Glycosyltransferase</keyword>
<accession>A0ABV9MRU2</accession>
<keyword evidence="3" id="KW-1185">Reference proteome</keyword>
<reference evidence="3" key="1">
    <citation type="journal article" date="2019" name="Int. J. Syst. Evol. Microbiol.">
        <title>The Global Catalogue of Microorganisms (GCM) 10K type strain sequencing project: providing services to taxonomists for standard genome sequencing and annotation.</title>
        <authorList>
            <consortium name="The Broad Institute Genomics Platform"/>
            <consortium name="The Broad Institute Genome Sequencing Center for Infectious Disease"/>
            <person name="Wu L."/>
            <person name="Ma J."/>
        </authorList>
    </citation>
    <scope>NUCLEOTIDE SEQUENCE [LARGE SCALE GENOMIC DNA]</scope>
    <source>
        <strain evidence="3">CGMCC 1.19032</strain>
    </source>
</reference>
<dbReference type="Proteomes" id="UP001595969">
    <property type="component" value="Unassembled WGS sequence"/>
</dbReference>
<evidence type="ECO:0000259" key="1">
    <source>
        <dbReference type="Pfam" id="PF00534"/>
    </source>
</evidence>
<dbReference type="Gene3D" id="3.40.50.2000">
    <property type="entry name" value="Glycogen Phosphorylase B"/>
    <property type="match status" value="2"/>
</dbReference>
<dbReference type="InterPro" id="IPR001296">
    <property type="entry name" value="Glyco_trans_1"/>
</dbReference>
<dbReference type="RefSeq" id="WP_204653962.1">
    <property type="nucleotide sequence ID" value="NZ_JAFBFD010000016.1"/>
</dbReference>
<comment type="caution">
    <text evidence="2">The sequence shown here is derived from an EMBL/GenBank/DDBJ whole genome shotgun (WGS) entry which is preliminary data.</text>
</comment>
<organism evidence="2 3">
    <name type="scientific">Enterococcus lemanii</name>
    <dbReference type="NCBI Taxonomy" id="1159752"/>
    <lineage>
        <taxon>Bacteria</taxon>
        <taxon>Bacillati</taxon>
        <taxon>Bacillota</taxon>
        <taxon>Bacilli</taxon>
        <taxon>Lactobacillales</taxon>
        <taxon>Enterococcaceae</taxon>
        <taxon>Enterococcus</taxon>
    </lineage>
</organism>
<keyword evidence="2" id="KW-0808">Transferase</keyword>
<proteinExistence type="predicted"/>
<dbReference type="PANTHER" id="PTHR12526">
    <property type="entry name" value="GLYCOSYLTRANSFERASE"/>
    <property type="match status" value="1"/>
</dbReference>
<dbReference type="EC" id="2.4.-.-" evidence="2"/>
<sequence length="381" mass="43588">MPKIYLTSLHLMHGGTEFVIVQLANAFVERGFDVTILCTYYLGEPVYPLDKRVKIDYLTRLKPNRESLKTALEQKNIWQIVKEGLYATRVLITKKLVLIKAFRQIKDGTILSSRNEDTILLSLFGHKDVVKIGHIHHNIEKNDAVTKSLMKRYRHIDAVVFLTEELRDKAEQWTQNRKNQARYVAIANAITPLENPIQLKREKVILSVGRLHPEKGYTRLLNAFKGIHTHAPEWQLQIIGEGSLLPTLQEQVAQLELTEHVSFLGFLDNQTIRQKMLEASIYAMTSESEGFGIVLVEAMDAGLPLIAYDVPVGPRAIIANYQNGFLIENDNQSEFVQKTLALIKDEALREQFGKYSKNIAQKYTMDQVFFEWLALLASIKK</sequence>
<protein>
    <submittedName>
        <fullName evidence="2">Glycosyltransferase</fullName>
        <ecNumber evidence="2">2.4.-.-</ecNumber>
    </submittedName>
</protein>
<dbReference type="GO" id="GO:0016757">
    <property type="term" value="F:glycosyltransferase activity"/>
    <property type="evidence" value="ECO:0007669"/>
    <property type="project" value="UniProtKB-KW"/>
</dbReference>
<dbReference type="EMBL" id="JBHSGS010000013">
    <property type="protein sequence ID" value="MFC4718647.1"/>
    <property type="molecule type" value="Genomic_DNA"/>
</dbReference>
<dbReference type="Pfam" id="PF00534">
    <property type="entry name" value="Glycos_transf_1"/>
    <property type="match status" value="1"/>
</dbReference>
<name>A0ABV9MRU2_9ENTE</name>
<gene>
    <name evidence="2" type="ORF">ACFO5I_02665</name>
</gene>